<dbReference type="PANTHER" id="PTHR32071:SF57">
    <property type="entry name" value="C4-DICARBOXYLATE TRANSPORT TRANSCRIPTIONAL REGULATORY PROTEIN DCTD"/>
    <property type="match status" value="1"/>
</dbReference>
<dbReference type="Gene3D" id="1.10.10.10">
    <property type="entry name" value="Winged helix-like DNA-binding domain superfamily/Winged helix DNA-binding domain"/>
    <property type="match status" value="1"/>
</dbReference>
<evidence type="ECO:0000256" key="1">
    <source>
        <dbReference type="ARBA" id="ARBA00022741"/>
    </source>
</evidence>
<evidence type="ECO:0000256" key="2">
    <source>
        <dbReference type="ARBA" id="ARBA00022840"/>
    </source>
</evidence>
<dbReference type="AlphaFoldDB" id="A0A1G8ZXI2"/>
<evidence type="ECO:0000313" key="4">
    <source>
        <dbReference type="EMBL" id="SDK19849.1"/>
    </source>
</evidence>
<keyword evidence="1" id="KW-0547">Nucleotide-binding</keyword>
<organism evidence="4 5">
    <name type="scientific">Natronincola ferrireducens</name>
    <dbReference type="NCBI Taxonomy" id="393762"/>
    <lineage>
        <taxon>Bacteria</taxon>
        <taxon>Bacillati</taxon>
        <taxon>Bacillota</taxon>
        <taxon>Clostridia</taxon>
        <taxon>Peptostreptococcales</taxon>
        <taxon>Natronincolaceae</taxon>
        <taxon>Natronincola</taxon>
    </lineage>
</organism>
<dbReference type="Pfam" id="PF00158">
    <property type="entry name" value="Sigma54_activat"/>
    <property type="match status" value="1"/>
</dbReference>
<dbReference type="Gene3D" id="1.10.8.60">
    <property type="match status" value="1"/>
</dbReference>
<sequence>MPRKKLTLITGTEQTRLTLTKQLQEYLSDMVTIKSYAIDEGIPNRVTEGLVVLSSYLVQEELMNLELLGDGCDIVVAQRTISYDCIDEIVLLPKGREVLFVNDAQASAHEGIYILQKLGVDYLKFTPYFPGMDEVKTDIDIAITPGEIDKVPSFIKKIVDIGPRIMDFTTITKILYQLNLLDYKAEDLSDKYLEKIINMAKRLAQFTNEIAHLNEHLSLVLDGLNDGLLVYDLQGSISVLNENLKRMLKIANSNPTGKNTKEVIYNKALLRFLMDKSIEGDKIFSLDGLEILIRKLYLSNSNHIIATFKSIKETMETNDRIKQELMKKGHYAKYTFEDIIGGSNKIIKVKQIAQKLSTTDLTILIEGESGTGKELFASAIHHASKRKKGPFLAVNFSSLPDELIESELFGYEEGAFTGAKKGGKAGIFEEADGGTIFLDEIGDISMKVQARLLRVLQEKEVMRIGGHHIKSVDVRIIAATNRDLSQMVKEKSFREDLYYRLKMGYMKLPPLRERKEDLQLLIDYFIKIESGESIVIQEDALGKLFKYDWYGNVRELENILSYMLAVRENNHLTIEDIPDKGFFITTSNHGKELEKEPPPVLKEDMVYLLKKIYELNQKKLLVGREKLAEVSKITSYPMTPAQIRGRLDELERLDFIKKKRGKHGTIVTQKGEKYLMALFGDELAL</sequence>
<dbReference type="PANTHER" id="PTHR32071">
    <property type="entry name" value="TRANSCRIPTIONAL REGULATORY PROTEIN"/>
    <property type="match status" value="1"/>
</dbReference>
<dbReference type="InterPro" id="IPR036388">
    <property type="entry name" value="WH-like_DNA-bd_sf"/>
</dbReference>
<dbReference type="CDD" id="cd00009">
    <property type="entry name" value="AAA"/>
    <property type="match status" value="1"/>
</dbReference>
<protein>
    <submittedName>
        <fullName evidence="4">Transcriptional regulator containing PAS, AAA-type ATPase, and DNA-binding Fis domains</fullName>
    </submittedName>
</protein>
<evidence type="ECO:0000313" key="5">
    <source>
        <dbReference type="Proteomes" id="UP000198718"/>
    </source>
</evidence>
<reference evidence="4 5" key="1">
    <citation type="submission" date="2016-10" db="EMBL/GenBank/DDBJ databases">
        <authorList>
            <person name="de Groot N.N."/>
        </authorList>
    </citation>
    <scope>NUCLEOTIDE SEQUENCE [LARGE SCALE GENOMIC DNA]</scope>
    <source>
        <strain evidence="4 5">DSM 18346</strain>
    </source>
</reference>
<gene>
    <name evidence="4" type="ORF">SAMN05660472_00998</name>
</gene>
<feature type="domain" description="Sigma-54 factor interaction" evidence="3">
    <location>
        <begin position="339"/>
        <end position="565"/>
    </location>
</feature>
<dbReference type="Gene3D" id="3.30.450.20">
    <property type="entry name" value="PAS domain"/>
    <property type="match status" value="1"/>
</dbReference>
<dbReference type="PROSITE" id="PS50045">
    <property type="entry name" value="SIGMA54_INTERACT_4"/>
    <property type="match status" value="1"/>
</dbReference>
<dbReference type="SUPFAM" id="SSF52540">
    <property type="entry name" value="P-loop containing nucleoside triphosphate hydrolases"/>
    <property type="match status" value="1"/>
</dbReference>
<proteinExistence type="predicted"/>
<keyword evidence="5" id="KW-1185">Reference proteome</keyword>
<dbReference type="Pfam" id="PF25601">
    <property type="entry name" value="AAA_lid_14"/>
    <property type="match status" value="1"/>
</dbReference>
<dbReference type="SMART" id="SM00382">
    <property type="entry name" value="AAA"/>
    <property type="match status" value="1"/>
</dbReference>
<dbReference type="Gene3D" id="3.40.50.300">
    <property type="entry name" value="P-loop containing nucleotide triphosphate hydrolases"/>
    <property type="match status" value="1"/>
</dbReference>
<dbReference type="PROSITE" id="PS00675">
    <property type="entry name" value="SIGMA54_INTERACT_1"/>
    <property type="match status" value="1"/>
</dbReference>
<accession>A0A1G8ZXI2</accession>
<dbReference type="InterPro" id="IPR002078">
    <property type="entry name" value="Sigma_54_int"/>
</dbReference>
<dbReference type="InterPro" id="IPR025662">
    <property type="entry name" value="Sigma_54_int_dom_ATP-bd_1"/>
</dbReference>
<dbReference type="InterPro" id="IPR003593">
    <property type="entry name" value="AAA+_ATPase"/>
</dbReference>
<dbReference type="GO" id="GO:0003677">
    <property type="term" value="F:DNA binding"/>
    <property type="evidence" value="ECO:0007669"/>
    <property type="project" value="UniProtKB-KW"/>
</dbReference>
<dbReference type="FunFam" id="3.40.50.300:FF:000006">
    <property type="entry name" value="DNA-binding transcriptional regulator NtrC"/>
    <property type="match status" value="1"/>
</dbReference>
<dbReference type="Proteomes" id="UP000198718">
    <property type="component" value="Unassembled WGS sequence"/>
</dbReference>
<dbReference type="EMBL" id="FNFP01000001">
    <property type="protein sequence ID" value="SDK19849.1"/>
    <property type="molecule type" value="Genomic_DNA"/>
</dbReference>
<dbReference type="GO" id="GO:0006355">
    <property type="term" value="P:regulation of DNA-templated transcription"/>
    <property type="evidence" value="ECO:0007669"/>
    <property type="project" value="InterPro"/>
</dbReference>
<evidence type="ECO:0000259" key="3">
    <source>
        <dbReference type="PROSITE" id="PS50045"/>
    </source>
</evidence>
<dbReference type="STRING" id="393762.SAMN05660472_00998"/>
<dbReference type="InterPro" id="IPR025943">
    <property type="entry name" value="Sigma_54_int_dom_ATP-bd_2"/>
</dbReference>
<dbReference type="RefSeq" id="WP_090551099.1">
    <property type="nucleotide sequence ID" value="NZ_FNFP01000001.1"/>
</dbReference>
<dbReference type="InterPro" id="IPR058031">
    <property type="entry name" value="AAA_lid_NorR"/>
</dbReference>
<keyword evidence="2" id="KW-0067">ATP-binding</keyword>
<dbReference type="OrthoDB" id="9803970at2"/>
<name>A0A1G8ZXI2_9FIRM</name>
<dbReference type="PROSITE" id="PS00676">
    <property type="entry name" value="SIGMA54_INTERACT_2"/>
    <property type="match status" value="1"/>
</dbReference>
<dbReference type="GO" id="GO:0005524">
    <property type="term" value="F:ATP binding"/>
    <property type="evidence" value="ECO:0007669"/>
    <property type="project" value="UniProtKB-KW"/>
</dbReference>
<keyword evidence="4" id="KW-0238">DNA-binding</keyword>
<dbReference type="InterPro" id="IPR027417">
    <property type="entry name" value="P-loop_NTPase"/>
</dbReference>